<dbReference type="InterPro" id="IPR013783">
    <property type="entry name" value="Ig-like_fold"/>
</dbReference>
<accession>A0A815WES5</accession>
<dbReference type="Pfam" id="PF13927">
    <property type="entry name" value="Ig_3"/>
    <property type="match status" value="1"/>
</dbReference>
<dbReference type="PROSITE" id="PS50835">
    <property type="entry name" value="IG_LIKE"/>
    <property type="match status" value="1"/>
</dbReference>
<dbReference type="InterPro" id="IPR007110">
    <property type="entry name" value="Ig-like_dom"/>
</dbReference>
<feature type="non-terminal residue" evidence="2">
    <location>
        <position position="1"/>
    </location>
</feature>
<dbReference type="Proteomes" id="UP000663864">
    <property type="component" value="Unassembled WGS sequence"/>
</dbReference>
<gene>
    <name evidence="2" type="ORF">ZHD862_LOCUS39240</name>
</gene>
<protein>
    <recommendedName>
        <fullName evidence="1">Ig-like domain-containing protein</fullName>
    </recommendedName>
</protein>
<reference evidence="2" key="1">
    <citation type="submission" date="2021-02" db="EMBL/GenBank/DDBJ databases">
        <authorList>
            <person name="Nowell W R."/>
        </authorList>
    </citation>
    <scope>NUCLEOTIDE SEQUENCE</scope>
</reference>
<comment type="caution">
    <text evidence="2">The sequence shown here is derived from an EMBL/GenBank/DDBJ whole genome shotgun (WGS) entry which is preliminary data.</text>
</comment>
<evidence type="ECO:0000313" key="3">
    <source>
        <dbReference type="Proteomes" id="UP000663864"/>
    </source>
</evidence>
<evidence type="ECO:0000259" key="1">
    <source>
        <dbReference type="PROSITE" id="PS50835"/>
    </source>
</evidence>
<feature type="domain" description="Ig-like" evidence="1">
    <location>
        <begin position="2"/>
        <end position="52"/>
    </location>
</feature>
<proteinExistence type="predicted"/>
<dbReference type="AlphaFoldDB" id="A0A815WES5"/>
<dbReference type="InterPro" id="IPR036179">
    <property type="entry name" value="Ig-like_dom_sf"/>
</dbReference>
<organism evidence="2 3">
    <name type="scientific">Rotaria sordida</name>
    <dbReference type="NCBI Taxonomy" id="392033"/>
    <lineage>
        <taxon>Eukaryota</taxon>
        <taxon>Metazoa</taxon>
        <taxon>Spiralia</taxon>
        <taxon>Gnathifera</taxon>
        <taxon>Rotifera</taxon>
        <taxon>Eurotatoria</taxon>
        <taxon>Bdelloidea</taxon>
        <taxon>Philodinida</taxon>
        <taxon>Philodinidae</taxon>
        <taxon>Rotaria</taxon>
    </lineage>
</organism>
<dbReference type="Gene3D" id="2.60.40.10">
    <property type="entry name" value="Immunoglobulins"/>
    <property type="match status" value="1"/>
</dbReference>
<dbReference type="SUPFAM" id="SSF48726">
    <property type="entry name" value="Immunoglobulin"/>
    <property type="match status" value="1"/>
</dbReference>
<dbReference type="EMBL" id="CAJNOT010015569">
    <property type="protein sequence ID" value="CAF1546853.1"/>
    <property type="molecule type" value="Genomic_DNA"/>
</dbReference>
<evidence type="ECO:0000313" key="2">
    <source>
        <dbReference type="EMBL" id="CAF1546853.1"/>
    </source>
</evidence>
<sequence length="52" mass="5916">PPTIQRDPNEDNVNVIQYYHITLTCTANGDPLPSVSWEKDGLPIDTTNSRYR</sequence>
<name>A0A815WES5_9BILA</name>